<reference evidence="6 7" key="1">
    <citation type="submission" date="2020-07" db="EMBL/GenBank/DDBJ databases">
        <title>Sequencing the genomes of 1000 actinobacteria strains.</title>
        <authorList>
            <person name="Klenk H.-P."/>
        </authorList>
    </citation>
    <scope>NUCLEOTIDE SEQUENCE [LARGE SCALE GENOMIC DNA]</scope>
    <source>
        <strain evidence="6 7">DSM 27576</strain>
    </source>
</reference>
<organism evidence="6 7">
    <name type="scientific">Microbacterium halimionae</name>
    <dbReference type="NCBI Taxonomy" id="1526413"/>
    <lineage>
        <taxon>Bacteria</taxon>
        <taxon>Bacillati</taxon>
        <taxon>Actinomycetota</taxon>
        <taxon>Actinomycetes</taxon>
        <taxon>Micrococcales</taxon>
        <taxon>Microbacteriaceae</taxon>
        <taxon>Microbacterium</taxon>
    </lineage>
</organism>
<dbReference type="InterPro" id="IPR036390">
    <property type="entry name" value="WH_DNA-bd_sf"/>
</dbReference>
<keyword evidence="4" id="KW-0804">Transcription</keyword>
<evidence type="ECO:0000313" key="6">
    <source>
        <dbReference type="EMBL" id="MBA8815093.1"/>
    </source>
</evidence>
<dbReference type="CDD" id="cd08436">
    <property type="entry name" value="PBP2_LTTR_like_3"/>
    <property type="match status" value="1"/>
</dbReference>
<keyword evidence="3 6" id="KW-0238">DNA-binding</keyword>
<dbReference type="RefSeq" id="WP_167044448.1">
    <property type="nucleotide sequence ID" value="NZ_JAAOZB010000001.1"/>
</dbReference>
<dbReference type="FunFam" id="1.10.10.10:FF:000001">
    <property type="entry name" value="LysR family transcriptional regulator"/>
    <property type="match status" value="1"/>
</dbReference>
<sequence>MDLRQMEYLVALSEEQQFTRAAALCGVSQSGLSASIRSLEEEFGTSLFTRTTRRVTATDAGRALLPFAREMLSQAAAARDAIVNATHDLSGRLRVGAEQCLGVIDVPPVLERFHRRYPQVDIHFVQAGSHELATMVRNGDLDVAFVATTEHLATMSAVELGRRPLVLLVPESDPLASAGRIDWSELRDREFVDFRESWGVRTLTEAAFAAHGVTRRVSCTVDDVHTLLDLVHRGLGVALVPQHIAWKPQAEGLVTLQLPANETPVWVVSAIASTAAEPAASRLLEILNLDAAECGLACADADAIELTSEAPAVPATA</sequence>
<evidence type="ECO:0000256" key="2">
    <source>
        <dbReference type="ARBA" id="ARBA00023015"/>
    </source>
</evidence>
<comment type="similarity">
    <text evidence="1">Belongs to the LysR transcriptional regulatory family.</text>
</comment>
<protein>
    <submittedName>
        <fullName evidence="6">DNA-binding transcriptional LysR family regulator</fullName>
    </submittedName>
</protein>
<dbReference type="Proteomes" id="UP000526083">
    <property type="component" value="Unassembled WGS sequence"/>
</dbReference>
<dbReference type="GO" id="GO:0003700">
    <property type="term" value="F:DNA-binding transcription factor activity"/>
    <property type="evidence" value="ECO:0007669"/>
    <property type="project" value="InterPro"/>
</dbReference>
<dbReference type="PANTHER" id="PTHR30419:SF31">
    <property type="entry name" value="BLR3139 PROTEIN"/>
    <property type="match status" value="1"/>
</dbReference>
<dbReference type="PANTHER" id="PTHR30419">
    <property type="entry name" value="HTH-TYPE TRANSCRIPTIONAL REGULATOR YBHD"/>
    <property type="match status" value="1"/>
</dbReference>
<dbReference type="InterPro" id="IPR050950">
    <property type="entry name" value="HTH-type_LysR_regulators"/>
</dbReference>
<dbReference type="Gene3D" id="3.40.190.290">
    <property type="match status" value="1"/>
</dbReference>
<comment type="caution">
    <text evidence="6">The sequence shown here is derived from an EMBL/GenBank/DDBJ whole genome shotgun (WGS) entry which is preliminary data.</text>
</comment>
<dbReference type="Gene3D" id="1.10.10.10">
    <property type="entry name" value="Winged helix-like DNA-binding domain superfamily/Winged helix DNA-binding domain"/>
    <property type="match status" value="1"/>
</dbReference>
<evidence type="ECO:0000256" key="1">
    <source>
        <dbReference type="ARBA" id="ARBA00009437"/>
    </source>
</evidence>
<dbReference type="Pfam" id="PF03466">
    <property type="entry name" value="LysR_substrate"/>
    <property type="match status" value="1"/>
</dbReference>
<dbReference type="InterPro" id="IPR000847">
    <property type="entry name" value="LysR_HTH_N"/>
</dbReference>
<dbReference type="InterPro" id="IPR036388">
    <property type="entry name" value="WH-like_DNA-bd_sf"/>
</dbReference>
<dbReference type="EMBL" id="JACGWY010000001">
    <property type="protein sequence ID" value="MBA8815093.1"/>
    <property type="molecule type" value="Genomic_DNA"/>
</dbReference>
<keyword evidence="7" id="KW-1185">Reference proteome</keyword>
<evidence type="ECO:0000259" key="5">
    <source>
        <dbReference type="PROSITE" id="PS50931"/>
    </source>
</evidence>
<keyword evidence="2" id="KW-0805">Transcription regulation</keyword>
<proteinExistence type="inferred from homology"/>
<dbReference type="InterPro" id="IPR005119">
    <property type="entry name" value="LysR_subst-bd"/>
</dbReference>
<dbReference type="Pfam" id="PF00126">
    <property type="entry name" value="HTH_1"/>
    <property type="match status" value="1"/>
</dbReference>
<name>A0A7W3JLN0_9MICO</name>
<dbReference type="AlphaFoldDB" id="A0A7W3JLN0"/>
<evidence type="ECO:0000256" key="3">
    <source>
        <dbReference type="ARBA" id="ARBA00023125"/>
    </source>
</evidence>
<dbReference type="GO" id="GO:0003677">
    <property type="term" value="F:DNA binding"/>
    <property type="evidence" value="ECO:0007669"/>
    <property type="project" value="UniProtKB-KW"/>
</dbReference>
<feature type="domain" description="HTH lysR-type" evidence="5">
    <location>
        <begin position="1"/>
        <end position="58"/>
    </location>
</feature>
<gene>
    <name evidence="6" type="ORF">FHX48_000145</name>
</gene>
<dbReference type="PROSITE" id="PS50931">
    <property type="entry name" value="HTH_LYSR"/>
    <property type="match status" value="1"/>
</dbReference>
<dbReference type="SUPFAM" id="SSF46785">
    <property type="entry name" value="Winged helix' DNA-binding domain"/>
    <property type="match status" value="1"/>
</dbReference>
<dbReference type="SUPFAM" id="SSF53850">
    <property type="entry name" value="Periplasmic binding protein-like II"/>
    <property type="match status" value="1"/>
</dbReference>
<dbReference type="PRINTS" id="PR00039">
    <property type="entry name" value="HTHLYSR"/>
</dbReference>
<accession>A0A7W3JLN0</accession>
<evidence type="ECO:0000313" key="7">
    <source>
        <dbReference type="Proteomes" id="UP000526083"/>
    </source>
</evidence>
<dbReference type="GO" id="GO:0005829">
    <property type="term" value="C:cytosol"/>
    <property type="evidence" value="ECO:0007669"/>
    <property type="project" value="TreeGrafter"/>
</dbReference>
<evidence type="ECO:0000256" key="4">
    <source>
        <dbReference type="ARBA" id="ARBA00023163"/>
    </source>
</evidence>